<proteinExistence type="predicted"/>
<keyword evidence="2" id="KW-1185">Reference proteome</keyword>
<evidence type="ECO:0000313" key="1">
    <source>
        <dbReference type="EMBL" id="RNA03814.1"/>
    </source>
</evidence>
<protein>
    <submittedName>
        <fullName evidence="1">Uncharacterized protein</fullName>
    </submittedName>
</protein>
<dbReference type="EMBL" id="REGN01008340">
    <property type="protein sequence ID" value="RNA03814.1"/>
    <property type="molecule type" value="Genomic_DNA"/>
</dbReference>
<evidence type="ECO:0000313" key="2">
    <source>
        <dbReference type="Proteomes" id="UP000276133"/>
    </source>
</evidence>
<reference evidence="1 2" key="1">
    <citation type="journal article" date="2018" name="Sci. Rep.">
        <title>Genomic signatures of local adaptation to the degree of environmental predictability in rotifers.</title>
        <authorList>
            <person name="Franch-Gras L."/>
            <person name="Hahn C."/>
            <person name="Garcia-Roger E.M."/>
            <person name="Carmona M.J."/>
            <person name="Serra M."/>
            <person name="Gomez A."/>
        </authorList>
    </citation>
    <scope>NUCLEOTIDE SEQUENCE [LARGE SCALE GENOMIC DNA]</scope>
    <source>
        <strain evidence="1">HYR1</strain>
    </source>
</reference>
<gene>
    <name evidence="1" type="ORF">BpHYR1_021729</name>
</gene>
<comment type="caution">
    <text evidence="1">The sequence shown here is derived from an EMBL/GenBank/DDBJ whole genome shotgun (WGS) entry which is preliminary data.</text>
</comment>
<name>A0A3M7PXY2_BRAPC</name>
<sequence length="191" mass="22682">MEAQFERKNWIVKRATETLEADIIWYQCTKCAIRLKIIPYLENRCGAADGWGLGRDLRGHVVFEIPTKRKKLNSTRKKSQYKHHKFLQFKFELHGSTQKAQPNKFRTKKTIINKMDLLYKDSHSLKAFIILILVCIKMQIKYFIRSSNEQTTCLIKSIQTARRCFHHLKYSLLVNITNNHSVLWVFDRGFF</sequence>
<accession>A0A3M7PXY2</accession>
<dbReference type="Proteomes" id="UP000276133">
    <property type="component" value="Unassembled WGS sequence"/>
</dbReference>
<organism evidence="1 2">
    <name type="scientific">Brachionus plicatilis</name>
    <name type="common">Marine rotifer</name>
    <name type="synonym">Brachionus muelleri</name>
    <dbReference type="NCBI Taxonomy" id="10195"/>
    <lineage>
        <taxon>Eukaryota</taxon>
        <taxon>Metazoa</taxon>
        <taxon>Spiralia</taxon>
        <taxon>Gnathifera</taxon>
        <taxon>Rotifera</taxon>
        <taxon>Eurotatoria</taxon>
        <taxon>Monogononta</taxon>
        <taxon>Pseudotrocha</taxon>
        <taxon>Ploima</taxon>
        <taxon>Brachionidae</taxon>
        <taxon>Brachionus</taxon>
    </lineage>
</organism>
<dbReference type="AlphaFoldDB" id="A0A3M7PXY2"/>